<dbReference type="GO" id="GO:0046491">
    <property type="term" value="P:L-methylmalonyl-CoA metabolic process"/>
    <property type="evidence" value="ECO:0007669"/>
    <property type="project" value="TreeGrafter"/>
</dbReference>
<dbReference type="GO" id="GO:0004493">
    <property type="term" value="F:methylmalonyl-CoA epimerase activity"/>
    <property type="evidence" value="ECO:0007669"/>
    <property type="project" value="TreeGrafter"/>
</dbReference>
<dbReference type="PROSITE" id="PS51819">
    <property type="entry name" value="VOC"/>
    <property type="match status" value="1"/>
</dbReference>
<organism evidence="4 5">
    <name type="scientific">Haladaptatus pallidirubidus</name>
    <dbReference type="NCBI Taxonomy" id="1008152"/>
    <lineage>
        <taxon>Archaea</taxon>
        <taxon>Methanobacteriati</taxon>
        <taxon>Methanobacteriota</taxon>
        <taxon>Stenosarchaea group</taxon>
        <taxon>Halobacteria</taxon>
        <taxon>Halobacteriales</taxon>
        <taxon>Haladaptataceae</taxon>
        <taxon>Haladaptatus</taxon>
    </lineage>
</organism>
<dbReference type="SUPFAM" id="SSF54593">
    <property type="entry name" value="Glyoxalase/Bleomycin resistance protein/Dihydroxybiphenyl dioxygenase"/>
    <property type="match status" value="1"/>
</dbReference>
<evidence type="ECO:0000256" key="2">
    <source>
        <dbReference type="SAM" id="MobiDB-lite"/>
    </source>
</evidence>
<dbReference type="InterPro" id="IPR051785">
    <property type="entry name" value="MMCE/EMCE_epimerase"/>
</dbReference>
<evidence type="ECO:0000313" key="5">
    <source>
        <dbReference type="Proteomes" id="UP001501729"/>
    </source>
</evidence>
<feature type="domain" description="VOC" evidence="3">
    <location>
        <begin position="11"/>
        <end position="157"/>
    </location>
</feature>
<evidence type="ECO:0000256" key="1">
    <source>
        <dbReference type="ARBA" id="ARBA00022723"/>
    </source>
</evidence>
<dbReference type="InterPro" id="IPR037523">
    <property type="entry name" value="VOC_core"/>
</dbReference>
<sequence>MTNDHPLTVQNVHHVGITVPDLDEAVNFFVDAIGCDLLYRKGPFGDSDGDSMERRLDVHPDATASLAMLRCGPTMNLELFEWDAPDQDDTPPNNADIGATHLGLQVEDIDVAIDGLADRDDVTMLDGPQTNDDGPTEGLTYIFCRVNWGLYLELLEAPERMPYADDTDERLYGPAPSWTHRPDHSD</sequence>
<dbReference type="PANTHER" id="PTHR43048:SF6">
    <property type="entry name" value="BLR8189 PROTEIN"/>
    <property type="match status" value="1"/>
</dbReference>
<dbReference type="RefSeq" id="WP_227777119.1">
    <property type="nucleotide sequence ID" value="NZ_BAABKX010000002.1"/>
</dbReference>
<dbReference type="GO" id="GO:0046872">
    <property type="term" value="F:metal ion binding"/>
    <property type="evidence" value="ECO:0007669"/>
    <property type="project" value="UniProtKB-KW"/>
</dbReference>
<dbReference type="Proteomes" id="UP001501729">
    <property type="component" value="Unassembled WGS sequence"/>
</dbReference>
<evidence type="ECO:0000259" key="3">
    <source>
        <dbReference type="PROSITE" id="PS51819"/>
    </source>
</evidence>
<dbReference type="GeneID" id="68615813"/>
<proteinExistence type="predicted"/>
<evidence type="ECO:0000313" key="4">
    <source>
        <dbReference type="EMBL" id="GAA5048754.1"/>
    </source>
</evidence>
<keyword evidence="5" id="KW-1185">Reference proteome</keyword>
<dbReference type="Gene3D" id="3.10.180.10">
    <property type="entry name" value="2,3-Dihydroxybiphenyl 1,2-Dioxygenase, domain 1"/>
    <property type="match status" value="1"/>
</dbReference>
<protein>
    <submittedName>
        <fullName evidence="4">VOC family protein</fullName>
    </submittedName>
</protein>
<comment type="caution">
    <text evidence="4">The sequence shown here is derived from an EMBL/GenBank/DDBJ whole genome shotgun (WGS) entry which is preliminary data.</text>
</comment>
<keyword evidence="1" id="KW-0479">Metal-binding</keyword>
<gene>
    <name evidence="4" type="ORF">GCM10025751_20900</name>
</gene>
<dbReference type="InterPro" id="IPR029068">
    <property type="entry name" value="Glyas_Bleomycin-R_OHBP_Dase"/>
</dbReference>
<dbReference type="Pfam" id="PF13669">
    <property type="entry name" value="Glyoxalase_4"/>
    <property type="match status" value="1"/>
</dbReference>
<dbReference type="PANTHER" id="PTHR43048">
    <property type="entry name" value="METHYLMALONYL-COA EPIMERASE"/>
    <property type="match status" value="1"/>
</dbReference>
<dbReference type="EMBL" id="BAABKX010000002">
    <property type="protein sequence ID" value="GAA5048754.1"/>
    <property type="molecule type" value="Genomic_DNA"/>
</dbReference>
<name>A0AAV3UHM6_9EURY</name>
<dbReference type="AlphaFoldDB" id="A0AAV3UHM6"/>
<accession>A0AAV3UHM6</accession>
<feature type="region of interest" description="Disordered" evidence="2">
    <location>
        <begin position="166"/>
        <end position="186"/>
    </location>
</feature>
<reference evidence="4 5" key="1">
    <citation type="journal article" date="2019" name="Int. J. Syst. Evol. Microbiol.">
        <title>The Global Catalogue of Microorganisms (GCM) 10K type strain sequencing project: providing services to taxonomists for standard genome sequencing and annotation.</title>
        <authorList>
            <consortium name="The Broad Institute Genomics Platform"/>
            <consortium name="The Broad Institute Genome Sequencing Center for Infectious Disease"/>
            <person name="Wu L."/>
            <person name="Ma J."/>
        </authorList>
    </citation>
    <scope>NUCLEOTIDE SEQUENCE [LARGE SCALE GENOMIC DNA]</scope>
    <source>
        <strain evidence="4 5">JCM 17504</strain>
    </source>
</reference>